<evidence type="ECO:0008006" key="3">
    <source>
        <dbReference type="Google" id="ProtNLM"/>
    </source>
</evidence>
<proteinExistence type="predicted"/>
<sequence>MVCEGVCMHMRTRHGEFERIRSVLEDADPDEPLTAREILQVLDEHGEEFDSAHRVATVLGRRAQTGEVEVIRDQPYRYQFADRNN</sequence>
<evidence type="ECO:0000313" key="2">
    <source>
        <dbReference type="Proteomes" id="UP000608662"/>
    </source>
</evidence>
<gene>
    <name evidence="1" type="ORF">GOC74_08280</name>
</gene>
<protein>
    <recommendedName>
        <fullName evidence="3">DUF3860 domain-containing protein</fullName>
    </recommendedName>
</protein>
<reference evidence="1" key="1">
    <citation type="submission" date="2019-12" db="EMBL/GenBank/DDBJ databases">
        <title>Whole-genome sequence of Halomicrobium mukohataei pws1.</title>
        <authorList>
            <person name="Verma D.K."/>
            <person name="Gopal K."/>
            <person name="Prasad E.S."/>
        </authorList>
    </citation>
    <scope>NUCLEOTIDE SEQUENCE</scope>
    <source>
        <strain evidence="1">Pws1</strain>
    </source>
</reference>
<evidence type="ECO:0000313" key="1">
    <source>
        <dbReference type="EMBL" id="NLV09924.1"/>
    </source>
</evidence>
<dbReference type="Proteomes" id="UP000608662">
    <property type="component" value="Unassembled WGS sequence"/>
</dbReference>
<comment type="caution">
    <text evidence="1">The sequence shown here is derived from an EMBL/GenBank/DDBJ whole genome shotgun (WGS) entry which is preliminary data.</text>
</comment>
<accession>A0A847UES5</accession>
<dbReference type="AlphaFoldDB" id="A0A847UES5"/>
<organism evidence="1 2">
    <name type="scientific">Halomicrobium mukohataei</name>
    <dbReference type="NCBI Taxonomy" id="57705"/>
    <lineage>
        <taxon>Archaea</taxon>
        <taxon>Methanobacteriati</taxon>
        <taxon>Methanobacteriota</taxon>
        <taxon>Stenosarchaea group</taxon>
        <taxon>Halobacteria</taxon>
        <taxon>Halobacteriales</taxon>
        <taxon>Haloarculaceae</taxon>
        <taxon>Halomicrobium</taxon>
    </lineage>
</organism>
<name>A0A847UES5_9EURY</name>
<dbReference type="EMBL" id="WOYG01000001">
    <property type="protein sequence ID" value="NLV09924.1"/>
    <property type="molecule type" value="Genomic_DNA"/>
</dbReference>